<reference evidence="1" key="2">
    <citation type="submission" date="2020-05" db="UniProtKB">
        <authorList>
            <consortium name="EnsemblMetazoa"/>
        </authorList>
    </citation>
    <scope>IDENTIFICATION</scope>
    <source>
        <strain evidence="1">IAEA</strain>
    </source>
</reference>
<evidence type="ECO:0000313" key="1">
    <source>
        <dbReference type="EnsemblMetazoa" id="GPPI019583-PA"/>
    </source>
</evidence>
<dbReference type="AlphaFoldDB" id="A0A1B0B5J4"/>
<sequence length="91" mass="9271">MPEGSAALQGNSIVVPINASKLNGSIEMRGIPSIPSTVTVAAIVTTTAAAANPGIAGTYPISSPFALLILSYVHNVFITCYSKPAAPKVMQ</sequence>
<name>A0A1B0B5J4_9MUSC</name>
<proteinExistence type="predicted"/>
<dbReference type="Proteomes" id="UP000092460">
    <property type="component" value="Unassembled WGS sequence"/>
</dbReference>
<dbReference type="VEuPathDB" id="VectorBase:GPPI019583"/>
<accession>A0A1B0B5J4</accession>
<organism evidence="1 2">
    <name type="scientific">Glossina palpalis gambiensis</name>
    <dbReference type="NCBI Taxonomy" id="67801"/>
    <lineage>
        <taxon>Eukaryota</taxon>
        <taxon>Metazoa</taxon>
        <taxon>Ecdysozoa</taxon>
        <taxon>Arthropoda</taxon>
        <taxon>Hexapoda</taxon>
        <taxon>Insecta</taxon>
        <taxon>Pterygota</taxon>
        <taxon>Neoptera</taxon>
        <taxon>Endopterygota</taxon>
        <taxon>Diptera</taxon>
        <taxon>Brachycera</taxon>
        <taxon>Muscomorpha</taxon>
        <taxon>Hippoboscoidea</taxon>
        <taxon>Glossinidae</taxon>
        <taxon>Glossina</taxon>
    </lineage>
</organism>
<keyword evidence="2" id="KW-1185">Reference proteome</keyword>
<evidence type="ECO:0000313" key="2">
    <source>
        <dbReference type="Proteomes" id="UP000092460"/>
    </source>
</evidence>
<reference evidence="2" key="1">
    <citation type="submission" date="2015-01" db="EMBL/GenBank/DDBJ databases">
        <authorList>
            <person name="Aksoy S."/>
            <person name="Warren W."/>
            <person name="Wilson R.K."/>
        </authorList>
    </citation>
    <scope>NUCLEOTIDE SEQUENCE [LARGE SCALE GENOMIC DNA]</scope>
    <source>
        <strain evidence="2">IAEA</strain>
    </source>
</reference>
<dbReference type="EMBL" id="JXJN01008745">
    <property type="status" value="NOT_ANNOTATED_CDS"/>
    <property type="molecule type" value="Genomic_DNA"/>
</dbReference>
<dbReference type="EnsemblMetazoa" id="GPPI019583-RA">
    <property type="protein sequence ID" value="GPPI019583-PA"/>
    <property type="gene ID" value="GPPI019583"/>
</dbReference>
<protein>
    <submittedName>
        <fullName evidence="1">Uncharacterized protein</fullName>
    </submittedName>
</protein>